<dbReference type="AlphaFoldDB" id="A0A8S3CF71"/>
<evidence type="ECO:0000313" key="4">
    <source>
        <dbReference type="EMBL" id="CAF4873524.1"/>
    </source>
</evidence>
<reference evidence="4" key="1">
    <citation type="submission" date="2021-02" db="EMBL/GenBank/DDBJ databases">
        <authorList>
            <person name="Nowell W R."/>
        </authorList>
    </citation>
    <scope>NUCLEOTIDE SEQUENCE</scope>
</reference>
<dbReference type="GO" id="GO:0006508">
    <property type="term" value="P:proteolysis"/>
    <property type="evidence" value="ECO:0007669"/>
    <property type="project" value="InterPro"/>
</dbReference>
<feature type="region of interest" description="Disordered" evidence="2">
    <location>
        <begin position="1"/>
        <end position="51"/>
    </location>
</feature>
<feature type="domain" description="Peptidase A2" evidence="3">
    <location>
        <begin position="106"/>
        <end position="186"/>
    </location>
</feature>
<feature type="region of interest" description="Disordered" evidence="2">
    <location>
        <begin position="294"/>
        <end position="319"/>
    </location>
</feature>
<dbReference type="InterPro" id="IPR001995">
    <property type="entry name" value="Peptidase_A2_cat"/>
</dbReference>
<evidence type="ECO:0000259" key="3">
    <source>
        <dbReference type="PROSITE" id="PS50175"/>
    </source>
</evidence>
<sequence>MNEETLSSVPSLPFSSTKQMSVIPTPPPIKSTNNDLLSSEPTIKSSSLLDPVNSSCPFDQLSADKSSVNSSPSTGFIHSSDSSDLSYNYPRHCYLTAAAKVNNIPGIVLLDTGSGVTIISSNHWRIIGTNSPITPYDGPEIQGPEGSSIGPEGRVFVQITLAGITIRHPAVLAKNFDHLILLGNDYMKSIGLVLDLQDNKMWLRTDPNRQYSISSDLTQAGRIDVPVMSTEHHASITGHRPHIATANSLIRFTDRKSFVQIVNYSARQQNLYAGQHVALADAYFDNMNHEIKNHSSLESPMPYTKEGSYLPSLSNNQHK</sequence>
<dbReference type="InterPro" id="IPR021109">
    <property type="entry name" value="Peptidase_aspartic_dom_sf"/>
</dbReference>
<organism evidence="4 5">
    <name type="scientific">Rotaria magnacalcarata</name>
    <dbReference type="NCBI Taxonomy" id="392030"/>
    <lineage>
        <taxon>Eukaryota</taxon>
        <taxon>Metazoa</taxon>
        <taxon>Spiralia</taxon>
        <taxon>Gnathifera</taxon>
        <taxon>Rotifera</taxon>
        <taxon>Eurotatoria</taxon>
        <taxon>Bdelloidea</taxon>
        <taxon>Philodinida</taxon>
        <taxon>Philodinidae</taxon>
        <taxon>Rotaria</taxon>
    </lineage>
</organism>
<dbReference type="Gene3D" id="2.40.70.10">
    <property type="entry name" value="Acid Proteases"/>
    <property type="match status" value="1"/>
</dbReference>
<evidence type="ECO:0000313" key="5">
    <source>
        <dbReference type="Proteomes" id="UP000681967"/>
    </source>
</evidence>
<feature type="compositionally biased region" description="Polar residues" evidence="2">
    <location>
        <begin position="30"/>
        <end position="51"/>
    </location>
</feature>
<keyword evidence="1" id="KW-0378">Hydrolase</keyword>
<evidence type="ECO:0000256" key="2">
    <source>
        <dbReference type="SAM" id="MobiDB-lite"/>
    </source>
</evidence>
<feature type="non-terminal residue" evidence="4">
    <location>
        <position position="1"/>
    </location>
</feature>
<evidence type="ECO:0000256" key="1">
    <source>
        <dbReference type="ARBA" id="ARBA00022801"/>
    </source>
</evidence>
<dbReference type="Proteomes" id="UP000681967">
    <property type="component" value="Unassembled WGS sequence"/>
</dbReference>
<name>A0A8S3CF71_9BILA</name>
<proteinExistence type="predicted"/>
<dbReference type="GO" id="GO:0004190">
    <property type="term" value="F:aspartic-type endopeptidase activity"/>
    <property type="evidence" value="ECO:0007669"/>
    <property type="project" value="InterPro"/>
</dbReference>
<dbReference type="EMBL" id="CAJOBH010159457">
    <property type="protein sequence ID" value="CAF4873524.1"/>
    <property type="molecule type" value="Genomic_DNA"/>
</dbReference>
<comment type="caution">
    <text evidence="4">The sequence shown here is derived from an EMBL/GenBank/DDBJ whole genome shotgun (WGS) entry which is preliminary data.</text>
</comment>
<dbReference type="CDD" id="cd00303">
    <property type="entry name" value="retropepsin_like"/>
    <property type="match status" value="1"/>
</dbReference>
<gene>
    <name evidence="4" type="ORF">BYL167_LOCUS51056</name>
</gene>
<feature type="compositionally biased region" description="Polar residues" evidence="2">
    <location>
        <begin position="1"/>
        <end position="22"/>
    </location>
</feature>
<accession>A0A8S3CF71</accession>
<dbReference type="SUPFAM" id="SSF50630">
    <property type="entry name" value="Acid proteases"/>
    <property type="match status" value="1"/>
</dbReference>
<protein>
    <recommendedName>
        <fullName evidence="3">Peptidase A2 domain-containing protein</fullName>
    </recommendedName>
</protein>
<dbReference type="PROSITE" id="PS50175">
    <property type="entry name" value="ASP_PROT_RETROV"/>
    <property type="match status" value="1"/>
</dbReference>